<feature type="transmembrane region" description="Helical" evidence="2">
    <location>
        <begin position="363"/>
        <end position="384"/>
    </location>
</feature>
<keyword evidence="2" id="KW-0472">Membrane</keyword>
<reference evidence="3" key="1">
    <citation type="submission" date="2023-03" db="EMBL/GenBank/DDBJ databases">
        <title>Mating type loci evolution in Malassezia.</title>
        <authorList>
            <person name="Coelho M.A."/>
        </authorList>
    </citation>
    <scope>NUCLEOTIDE SEQUENCE</scope>
    <source>
        <strain evidence="3">CBS 11721</strain>
    </source>
</reference>
<accession>A0AAF0J7G8</accession>
<evidence type="ECO:0000256" key="1">
    <source>
        <dbReference type="SAM" id="MobiDB-lite"/>
    </source>
</evidence>
<proteinExistence type="predicted"/>
<protein>
    <submittedName>
        <fullName evidence="3">Uncharacterized protein</fullName>
    </submittedName>
</protein>
<feature type="transmembrane region" description="Helical" evidence="2">
    <location>
        <begin position="191"/>
        <end position="211"/>
    </location>
</feature>
<gene>
    <name evidence="3" type="ORF">MCUN1_002482</name>
</gene>
<keyword evidence="2" id="KW-1133">Transmembrane helix</keyword>
<feature type="transmembrane region" description="Helical" evidence="2">
    <location>
        <begin position="420"/>
        <end position="438"/>
    </location>
</feature>
<organism evidence="3 4">
    <name type="scientific">Malassezia cuniculi</name>
    <dbReference type="NCBI Taxonomy" id="948313"/>
    <lineage>
        <taxon>Eukaryota</taxon>
        <taxon>Fungi</taxon>
        <taxon>Dikarya</taxon>
        <taxon>Basidiomycota</taxon>
        <taxon>Ustilaginomycotina</taxon>
        <taxon>Malasseziomycetes</taxon>
        <taxon>Malasseziales</taxon>
        <taxon>Malasseziaceae</taxon>
        <taxon>Malassezia</taxon>
    </lineage>
</organism>
<feature type="transmembrane region" description="Helical" evidence="2">
    <location>
        <begin position="274"/>
        <end position="295"/>
    </location>
</feature>
<dbReference type="PANTHER" id="PTHR40467">
    <property type="match status" value="1"/>
</dbReference>
<feature type="transmembrane region" description="Helical" evidence="2">
    <location>
        <begin position="474"/>
        <end position="494"/>
    </location>
</feature>
<feature type="transmembrane region" description="Helical" evidence="2">
    <location>
        <begin position="514"/>
        <end position="542"/>
    </location>
</feature>
<feature type="compositionally biased region" description="Basic and acidic residues" evidence="1">
    <location>
        <begin position="8"/>
        <end position="20"/>
    </location>
</feature>
<keyword evidence="4" id="KW-1185">Reference proteome</keyword>
<dbReference type="PANTHER" id="PTHR40467:SF1">
    <property type="match status" value="1"/>
</dbReference>
<feature type="transmembrane region" description="Helical" evidence="2">
    <location>
        <begin position="391"/>
        <end position="408"/>
    </location>
</feature>
<name>A0AAF0J7G8_9BASI</name>
<evidence type="ECO:0000256" key="2">
    <source>
        <dbReference type="SAM" id="Phobius"/>
    </source>
</evidence>
<feature type="region of interest" description="Disordered" evidence="1">
    <location>
        <begin position="1"/>
        <end position="41"/>
    </location>
</feature>
<dbReference type="AlphaFoldDB" id="A0AAF0J7G8"/>
<sequence length="585" mass="67142">MADAFVRTPDRRASLERDDASPPWEAPLCSSSDSDDGMPEAGISVAPSIAPEPLRTGNVFWGFHGKRRSTSVQRAAYGSLSYSPARKTRWWRRESSTLLHPVGYRSLGVGAHESTESLVAHTSSTARSVWVNAFRPTSDAIEGVLDSWSRRNFVLVGMPVLMVLLWCGMPFPKSHPHKHHGDKEESVDANFLFFLFWYYGLYAAVALVYITQLFTLYRLNWWPKALGAKTSYTFFWGLSLFCGYMLHCLNPLGQRKGKHGNLFDDPSVQLQLKTEWVCLAFATMAMPACVCFVGLRRSGRHRARGVQRAFAPDAPRSRIPSSYKRFLWFGCAMGIALVTLLLGQAYAIAFLSTLPHTGTDGTFYVAVWMLTVHLLSASTQWIMVEKVRHRTLLFVFKYYYFMVYFIFYRNLFARLRSMDQFALVQLVSSLWVCIWYPLTMSRTWFQLSNKLISRRISWEEHQERIALFFYLRNLVQHTTMAAFIGWVSVLHFGINQPLYPFFAFDDHHDPYNYQLTVLGSLAIWASEIVSVWLAASICRLMYGVQVARVGLEEMRMHPETVPTLVWTSLHVLMNMLFFLIKLNFA</sequence>
<keyword evidence="2" id="KW-0812">Transmembrane</keyword>
<feature type="transmembrane region" description="Helical" evidence="2">
    <location>
        <begin position="232"/>
        <end position="254"/>
    </location>
</feature>
<evidence type="ECO:0000313" key="4">
    <source>
        <dbReference type="Proteomes" id="UP001219933"/>
    </source>
</evidence>
<dbReference type="EMBL" id="CP119879">
    <property type="protein sequence ID" value="WFD35624.1"/>
    <property type="molecule type" value="Genomic_DNA"/>
</dbReference>
<dbReference type="Proteomes" id="UP001219933">
    <property type="component" value="Chromosome 3"/>
</dbReference>
<feature type="transmembrane region" description="Helical" evidence="2">
    <location>
        <begin position="153"/>
        <end position="171"/>
    </location>
</feature>
<dbReference type="InterPro" id="IPR039966">
    <property type="entry name" value="C553.12c"/>
</dbReference>
<evidence type="ECO:0000313" key="3">
    <source>
        <dbReference type="EMBL" id="WFD35624.1"/>
    </source>
</evidence>
<feature type="transmembrane region" description="Helical" evidence="2">
    <location>
        <begin position="326"/>
        <end position="351"/>
    </location>
</feature>
<feature type="transmembrane region" description="Helical" evidence="2">
    <location>
        <begin position="563"/>
        <end position="584"/>
    </location>
</feature>